<evidence type="ECO:0000313" key="3">
    <source>
        <dbReference type="Proteomes" id="UP000184693"/>
    </source>
</evidence>
<evidence type="ECO:0000256" key="1">
    <source>
        <dbReference type="SAM" id="SignalP"/>
    </source>
</evidence>
<dbReference type="RefSeq" id="WP_074267846.1">
    <property type="nucleotide sequence ID" value="NZ_FSRM01000002.1"/>
</dbReference>
<dbReference type="EMBL" id="FSRM01000002">
    <property type="protein sequence ID" value="SIO51169.1"/>
    <property type="molecule type" value="Genomic_DNA"/>
</dbReference>
<feature type="signal peptide" evidence="1">
    <location>
        <begin position="1"/>
        <end position="28"/>
    </location>
</feature>
<accession>A0A1N6K3L8</accession>
<organism evidence="2 3">
    <name type="scientific">Paraburkholderia phenazinium</name>
    <dbReference type="NCBI Taxonomy" id="60549"/>
    <lineage>
        <taxon>Bacteria</taxon>
        <taxon>Pseudomonadati</taxon>
        <taxon>Pseudomonadota</taxon>
        <taxon>Betaproteobacteria</taxon>
        <taxon>Burkholderiales</taxon>
        <taxon>Burkholderiaceae</taxon>
        <taxon>Paraburkholderia</taxon>
    </lineage>
</organism>
<dbReference type="SUPFAM" id="SSF53474">
    <property type="entry name" value="alpha/beta-Hydrolases"/>
    <property type="match status" value="1"/>
</dbReference>
<evidence type="ECO:0000313" key="2">
    <source>
        <dbReference type="EMBL" id="SIO51169.1"/>
    </source>
</evidence>
<name>A0A1N6K3L8_9BURK</name>
<dbReference type="Gene3D" id="3.40.50.1820">
    <property type="entry name" value="alpha/beta hydrolase"/>
    <property type="match status" value="1"/>
</dbReference>
<sequence length="353" mass="38112">MKRLLPRSASRLAWLSAVLIPLASIGYAADSTAPLPSYGADLTQTSVSGLSSGAFMAVQFDVAFSNEIVGAGIVAGGPYYCAGLFAPTSPFLAAQTQCMEPLGDSGPQASDALQAARTFARDGLIDDPHGLARQRIYVFSGSMDKTVDRRVVDQTAAFFALAQVPPENIQYQHDIPAGHAFITDRSTDANCGVSAGPYINNCGFEQSHQILRWIYGNLNPPSAGATGRLLPFDQADFDPGHRATLSQTGYVYIPSACDTDTCRVHVVFHGCLQDAQAIGDRYVRGTGYNEMADTNHIIVLYPQVDTSSRNPQGCWDFWGYTGESTRKPDFYSREAPQIAAVMRMVQHLGAPRQ</sequence>
<dbReference type="PANTHER" id="PTHR42972">
    <property type="entry name" value="TOL-PAL SYSTEM PROTEIN TOLB"/>
    <property type="match status" value="1"/>
</dbReference>
<dbReference type="PANTHER" id="PTHR42972:SF8">
    <property type="entry name" value="POLYHYDROXYBUTYRATE DEPOLYMERASE"/>
    <property type="match status" value="1"/>
</dbReference>
<keyword evidence="1" id="KW-0732">Signal</keyword>
<dbReference type="OrthoDB" id="505233at2"/>
<protein>
    <submittedName>
        <fullName evidence="2">Esterase PHB depolymerase</fullName>
    </submittedName>
</protein>
<feature type="chain" id="PRO_5013292003" evidence="1">
    <location>
        <begin position="29"/>
        <end position="353"/>
    </location>
</feature>
<gene>
    <name evidence="2" type="ORF">SAMN05444168_5937</name>
</gene>
<dbReference type="Proteomes" id="UP000184693">
    <property type="component" value="Unassembled WGS sequence"/>
</dbReference>
<dbReference type="InterPro" id="IPR029058">
    <property type="entry name" value="AB_hydrolase_fold"/>
</dbReference>
<reference evidence="2 3" key="1">
    <citation type="submission" date="2016-11" db="EMBL/GenBank/DDBJ databases">
        <authorList>
            <person name="Jaros S."/>
            <person name="Januszkiewicz K."/>
            <person name="Wedrychowicz H."/>
        </authorList>
    </citation>
    <scope>NUCLEOTIDE SEQUENCE [LARGE SCALE GENOMIC DNA]</scope>
    <source>
        <strain evidence="2 3">GAS86</strain>
    </source>
</reference>
<dbReference type="AlphaFoldDB" id="A0A1N6K3L8"/>
<proteinExistence type="predicted"/>